<organism evidence="1 2">
    <name type="scientific">Vreelandella sulfidaeris</name>
    <dbReference type="NCBI Taxonomy" id="115553"/>
    <lineage>
        <taxon>Bacteria</taxon>
        <taxon>Pseudomonadati</taxon>
        <taxon>Pseudomonadota</taxon>
        <taxon>Gammaproteobacteria</taxon>
        <taxon>Oceanospirillales</taxon>
        <taxon>Halomonadaceae</taxon>
        <taxon>Vreelandella</taxon>
    </lineage>
</organism>
<proteinExistence type="predicted"/>
<protein>
    <submittedName>
        <fullName evidence="1">Uncharacterized protein</fullName>
    </submittedName>
</protein>
<gene>
    <name evidence="1" type="ORF">HSBAA_55780</name>
</gene>
<dbReference type="Proteomes" id="UP000320231">
    <property type="component" value="Chromosome"/>
</dbReference>
<evidence type="ECO:0000313" key="2">
    <source>
        <dbReference type="Proteomes" id="UP000320231"/>
    </source>
</evidence>
<dbReference type="EMBL" id="AP019514">
    <property type="protein sequence ID" value="BBI64272.1"/>
    <property type="molecule type" value="Genomic_DNA"/>
</dbReference>
<sequence length="96" mass="9935">MTLQALDTFANNGSRSTSPLAAMRIALTLVESASTEALRQRAAQVLGNGLGLDCAECLYVEGVGVGLGGMMMQHNLIAVTSATPMPTLSEVAKPSR</sequence>
<reference evidence="1 2" key="1">
    <citation type="journal article" date="2019" name="Microbiol. Resour. Announc.">
        <title>Complete Genome Sequence of Halomonas sulfidaeris Strain Esulfide1 Isolated from a Metal Sulfide Rock at a Depth of 2,200 Meters, Obtained Using Nanopore Sequencing.</title>
        <authorList>
            <person name="Saito M."/>
            <person name="Nishigata A."/>
            <person name="Galipon J."/>
            <person name="Arakawa K."/>
        </authorList>
    </citation>
    <scope>NUCLEOTIDE SEQUENCE [LARGE SCALE GENOMIC DNA]</scope>
    <source>
        <strain evidence="1 2">ATCC BAA-803</strain>
    </source>
</reference>
<dbReference type="KEGG" id="hsr:HSBAA_55780"/>
<evidence type="ECO:0000313" key="1">
    <source>
        <dbReference type="EMBL" id="BBI64272.1"/>
    </source>
</evidence>
<dbReference type="AlphaFoldDB" id="A0A455UDE7"/>
<accession>A0A455UDE7</accession>
<name>A0A455UDE7_9GAMM</name>